<evidence type="ECO:0000313" key="3">
    <source>
        <dbReference type="Proteomes" id="UP000674179"/>
    </source>
</evidence>
<dbReference type="OrthoDB" id="244442at2759"/>
<dbReference type="AlphaFoldDB" id="A0A836GXR1"/>
<name>A0A836GXR1_LEIEN</name>
<comment type="caution">
    <text evidence="2">The sequence shown here is derived from an EMBL/GenBank/DDBJ whole genome shotgun (WGS) entry which is preliminary data.</text>
</comment>
<reference evidence="2 3" key="1">
    <citation type="submission" date="2021-02" db="EMBL/GenBank/DDBJ databases">
        <title>Leishmania (Mundinia) enrietti genome sequencing and assembly.</title>
        <authorList>
            <person name="Almutairi H."/>
            <person name="Gatherer D."/>
        </authorList>
    </citation>
    <scope>NUCLEOTIDE SEQUENCE [LARGE SCALE GENOMIC DNA]</scope>
    <source>
        <strain evidence="2">CUR178</strain>
    </source>
</reference>
<dbReference type="KEGG" id="lenr:94170757"/>
<feature type="region of interest" description="Disordered" evidence="1">
    <location>
        <begin position="189"/>
        <end position="240"/>
    </location>
</feature>
<accession>A0A836GXR1</accession>
<evidence type="ECO:0000313" key="2">
    <source>
        <dbReference type="EMBL" id="KAG5475802.1"/>
    </source>
</evidence>
<keyword evidence="3" id="KW-1185">Reference proteome</keyword>
<feature type="compositionally biased region" description="Basic and acidic residues" evidence="1">
    <location>
        <begin position="191"/>
        <end position="212"/>
    </location>
</feature>
<dbReference type="Proteomes" id="UP000674179">
    <property type="component" value="Chromosome 27"/>
</dbReference>
<gene>
    <name evidence="2" type="ORF">CUR178_03515</name>
</gene>
<feature type="compositionally biased region" description="Basic and acidic residues" evidence="1">
    <location>
        <begin position="492"/>
        <end position="509"/>
    </location>
</feature>
<organism evidence="2 3">
    <name type="scientific">Leishmania enriettii</name>
    <dbReference type="NCBI Taxonomy" id="5663"/>
    <lineage>
        <taxon>Eukaryota</taxon>
        <taxon>Discoba</taxon>
        <taxon>Euglenozoa</taxon>
        <taxon>Kinetoplastea</taxon>
        <taxon>Metakinetoplastina</taxon>
        <taxon>Trypanosomatida</taxon>
        <taxon>Trypanosomatidae</taxon>
        <taxon>Leishmaniinae</taxon>
        <taxon>Leishmania</taxon>
    </lineage>
</organism>
<proteinExistence type="predicted"/>
<feature type="compositionally biased region" description="Polar residues" evidence="1">
    <location>
        <begin position="470"/>
        <end position="488"/>
    </location>
</feature>
<protein>
    <submittedName>
        <fullName evidence="2">Uncharacterized protein</fullName>
    </submittedName>
</protein>
<dbReference type="GeneID" id="94170757"/>
<sequence length="588" mass="64209">MYSSTITAALKDALEKGDIVELEQAITAAEDAILVSAKSRKTSSSSLDSLIARAKKMYHVHRGACRVYVEPLRKACKDLNERGIFEALVKARSAPDEVQLCMYTDLCNAESLRREIAEAQRLGARLMDSTSAQELDDFLTECSPFLEDHTVLALVQRREDLIREERRLKFGGSAAAPLRESATKFVATAAGRDRDSCRPRGSHGRCELRDEGVSPVSRHQQRPAHRSSSSGDGITSYGGRAYRNGSSEALPTCSSVAGAAYPALRDALEKTLDSDLQRAITEGAAPWMQTVRALRQHASGEVVRQEHNTRQQLEDAERDERAELYRNEMLSRVQDWAAEVMLCSVSQEHKAAAKCDCRVSVTPQRPLSPLKAALPAPSLRARASLGAAAAAADAVHEPSPQVCAAHALAAYTLRPGARQLTPTRPSRVFAEAAAGGAVLGSAVSHRAAEDFQTPRMFRDTPNISPIKDLSTASGAASLSEQDQLYQRGNTKRGGEDRLRRGTPRERASVESDSAAIDTLAGSSTGTAVSPSLELRRIQARLRAVLQEEDIHRRDIEGTEDFDRSVFLFPVSARIALLRHTEAQRRRLL</sequence>
<dbReference type="RefSeq" id="XP_067691813.1">
    <property type="nucleotide sequence ID" value="XM_067835247.1"/>
</dbReference>
<feature type="region of interest" description="Disordered" evidence="1">
    <location>
        <begin position="470"/>
        <end position="527"/>
    </location>
</feature>
<dbReference type="EMBL" id="JAFHKP010000027">
    <property type="protein sequence ID" value="KAG5475802.1"/>
    <property type="molecule type" value="Genomic_DNA"/>
</dbReference>
<evidence type="ECO:0000256" key="1">
    <source>
        <dbReference type="SAM" id="MobiDB-lite"/>
    </source>
</evidence>